<dbReference type="InterPro" id="IPR016156">
    <property type="entry name" value="FAD/NAD-linked_Rdtase_dimer_sf"/>
</dbReference>
<reference evidence="7" key="1">
    <citation type="journal article" date="2019" name="Int. J. Syst. Evol. Microbiol.">
        <title>The Global Catalogue of Microorganisms (GCM) 10K type strain sequencing project: providing services to taxonomists for standard genome sequencing and annotation.</title>
        <authorList>
            <consortium name="The Broad Institute Genomics Platform"/>
            <consortium name="The Broad Institute Genome Sequencing Center for Infectious Disease"/>
            <person name="Wu L."/>
            <person name="Ma J."/>
        </authorList>
    </citation>
    <scope>NUCLEOTIDE SEQUENCE [LARGE SCALE GENOMIC DNA]</scope>
    <source>
        <strain evidence="7">JCM 12662</strain>
    </source>
</reference>
<accession>A0ABP3HEB8</accession>
<gene>
    <name evidence="6" type="ORF">GCM10008932_19360</name>
</gene>
<evidence type="ECO:0000259" key="5">
    <source>
        <dbReference type="Pfam" id="PF07992"/>
    </source>
</evidence>
<evidence type="ECO:0000256" key="4">
    <source>
        <dbReference type="SAM" id="MobiDB-lite"/>
    </source>
</evidence>
<keyword evidence="7" id="KW-1185">Reference proteome</keyword>
<keyword evidence="1" id="KW-0285">Flavoprotein</keyword>
<dbReference type="InterPro" id="IPR023753">
    <property type="entry name" value="FAD/NAD-binding_dom"/>
</dbReference>
<dbReference type="Proteomes" id="UP001501166">
    <property type="component" value="Unassembled WGS sequence"/>
</dbReference>
<keyword evidence="3" id="KW-0560">Oxidoreductase</keyword>
<feature type="region of interest" description="Disordered" evidence="4">
    <location>
        <begin position="379"/>
        <end position="398"/>
    </location>
</feature>
<dbReference type="SUPFAM" id="SSF51905">
    <property type="entry name" value="FAD/NAD(P)-binding domain"/>
    <property type="match status" value="1"/>
</dbReference>
<dbReference type="Pfam" id="PF07992">
    <property type="entry name" value="Pyr_redox_2"/>
    <property type="match status" value="1"/>
</dbReference>
<evidence type="ECO:0000256" key="1">
    <source>
        <dbReference type="ARBA" id="ARBA00022630"/>
    </source>
</evidence>
<dbReference type="InterPro" id="IPR036188">
    <property type="entry name" value="FAD/NAD-bd_sf"/>
</dbReference>
<dbReference type="PANTHER" id="PTHR43557:SF4">
    <property type="entry name" value="APOPTOSIS-INDUCING FACTOR 1, MITOCHONDRIAL"/>
    <property type="match status" value="1"/>
</dbReference>
<dbReference type="PANTHER" id="PTHR43557">
    <property type="entry name" value="APOPTOSIS-INDUCING FACTOR 1"/>
    <property type="match status" value="1"/>
</dbReference>
<dbReference type="EMBL" id="BAAACW010000126">
    <property type="protein sequence ID" value="GAA0367591.1"/>
    <property type="molecule type" value="Genomic_DNA"/>
</dbReference>
<sequence>MTKEFDYLLVGGGIVSAHAAEGIRELDKTGTIGIISSEKDKPYTRPALTKKLWTDEEFTVEDVVFDTIEETNATFIPNTTVTSIDKENKTVTTNHDVTYTYKKLLLATGGEPQSIEGPEDDRVFAFRTLENYNNLRSLAGKGKHAIVVGGSYIGTELAANLKLNDTDVTFIYPQEMLSGNRFPEELAREYENTYREHGITLMSGTRAESYSKKGDKLVVQLDNGETVEGDMLVLGLGVDPRLSLAEEAGLEVDDGVIADEYLRTSDPNIYAAGDIVSYPDTILGRTRIEHVDHARQSGTQVGKIMAGSNDPYTHTPYFYSDVFDISWEAIGTLDPKLDYMIDRVDGGKVVYFLENDKPVGVITWNIETDLDEVREVLKTQPPSSELKGRIRDTSDEEE</sequence>
<evidence type="ECO:0000313" key="6">
    <source>
        <dbReference type="EMBL" id="GAA0367591.1"/>
    </source>
</evidence>
<protein>
    <submittedName>
        <fullName evidence="6">FAD-dependent oxidoreductase</fullName>
    </submittedName>
</protein>
<dbReference type="Gene3D" id="3.30.390.30">
    <property type="match status" value="1"/>
</dbReference>
<keyword evidence="2" id="KW-0274">FAD</keyword>
<feature type="domain" description="FAD/NAD(P)-binding" evidence="5">
    <location>
        <begin position="6"/>
        <end position="298"/>
    </location>
</feature>
<organism evidence="6 7">
    <name type="scientific">Alkalibacterium iburiense</name>
    <dbReference type="NCBI Taxonomy" id="290589"/>
    <lineage>
        <taxon>Bacteria</taxon>
        <taxon>Bacillati</taxon>
        <taxon>Bacillota</taxon>
        <taxon>Bacilli</taxon>
        <taxon>Lactobacillales</taxon>
        <taxon>Carnobacteriaceae</taxon>
        <taxon>Alkalibacterium</taxon>
    </lineage>
</organism>
<evidence type="ECO:0000256" key="3">
    <source>
        <dbReference type="ARBA" id="ARBA00023002"/>
    </source>
</evidence>
<dbReference type="PRINTS" id="PR00368">
    <property type="entry name" value="FADPNR"/>
</dbReference>
<dbReference type="InterPro" id="IPR050446">
    <property type="entry name" value="FAD-oxidoreductase/Apoptosis"/>
</dbReference>
<proteinExistence type="predicted"/>
<evidence type="ECO:0000256" key="2">
    <source>
        <dbReference type="ARBA" id="ARBA00022827"/>
    </source>
</evidence>
<comment type="caution">
    <text evidence="6">The sequence shown here is derived from an EMBL/GenBank/DDBJ whole genome shotgun (WGS) entry which is preliminary data.</text>
</comment>
<dbReference type="Gene3D" id="3.50.50.60">
    <property type="entry name" value="FAD/NAD(P)-binding domain"/>
    <property type="match status" value="2"/>
</dbReference>
<name>A0ABP3HEB8_9LACT</name>
<dbReference type="SUPFAM" id="SSF55424">
    <property type="entry name" value="FAD/NAD-linked reductases, dimerisation (C-terminal) domain"/>
    <property type="match status" value="1"/>
</dbReference>
<dbReference type="RefSeq" id="WP_343756149.1">
    <property type="nucleotide sequence ID" value="NZ_BAAACW010000126.1"/>
</dbReference>
<feature type="compositionally biased region" description="Basic and acidic residues" evidence="4">
    <location>
        <begin position="386"/>
        <end position="398"/>
    </location>
</feature>
<evidence type="ECO:0000313" key="7">
    <source>
        <dbReference type="Proteomes" id="UP001501166"/>
    </source>
</evidence>